<dbReference type="RefSeq" id="WP_114546182.1">
    <property type="nucleotide sequence ID" value="NZ_PPTT01000011.1"/>
</dbReference>
<evidence type="ECO:0000256" key="3">
    <source>
        <dbReference type="ARBA" id="ARBA00050405"/>
    </source>
</evidence>
<dbReference type="SUPFAM" id="SSF56784">
    <property type="entry name" value="HAD-like"/>
    <property type="match status" value="1"/>
</dbReference>
<gene>
    <name evidence="6" type="ORF">C1876_07940</name>
    <name evidence="7" type="ORF">DMP09_01650</name>
</gene>
<dbReference type="GO" id="GO:0008967">
    <property type="term" value="F:phosphoglycolate phosphatase activity"/>
    <property type="evidence" value="ECO:0007669"/>
    <property type="project" value="TreeGrafter"/>
</dbReference>
<reference evidence="7" key="3">
    <citation type="journal article" date="2019" name="Microbiol. Resour. Announc.">
        <title>Draft Genome Sequences of Type Strains of Gordonibacter faecihominis, Paraeggerthella hongkongensis, Parvibacter caecicola,Slackia equolifaciens, Slackia faecicanis, and Slackia isoflavoniconvertens.</title>
        <authorList>
            <person name="Danylec N."/>
            <person name="Stoll D.A."/>
            <person name="Dotsch A."/>
            <person name="Huch M."/>
        </authorList>
    </citation>
    <scope>NUCLEOTIDE SEQUENCE</scope>
    <source>
        <strain evidence="7">DSM 16107</strain>
    </source>
</reference>
<name>A0A3N0J1Q7_9ACTN</name>
<comment type="catalytic activity">
    <reaction evidence="3">
        <text>L-tyrosyl-[protein] + ATP = O-phospho-L-tyrosyl-[protein] + ADP + H(+)</text>
        <dbReference type="Rhea" id="RHEA:10596"/>
        <dbReference type="Rhea" id="RHEA-COMP:10136"/>
        <dbReference type="Rhea" id="RHEA-COMP:20101"/>
        <dbReference type="ChEBI" id="CHEBI:15378"/>
        <dbReference type="ChEBI" id="CHEBI:30616"/>
        <dbReference type="ChEBI" id="CHEBI:46858"/>
        <dbReference type="ChEBI" id="CHEBI:61978"/>
        <dbReference type="ChEBI" id="CHEBI:456216"/>
    </reaction>
    <physiologicalReaction direction="left-to-right" evidence="3">
        <dbReference type="Rhea" id="RHEA:10597"/>
    </physiologicalReaction>
</comment>
<dbReference type="SFLD" id="SFLDG01129">
    <property type="entry name" value="C1.5:_HAD__Beta-PGM__Phosphata"/>
    <property type="match status" value="1"/>
</dbReference>
<dbReference type="InterPro" id="IPR050155">
    <property type="entry name" value="HAD-like_hydrolase_sf"/>
</dbReference>
<sequence>MASHDMQAVLFDLDGTLLDTHDLLLTTFRYTARTVLHETLPDEVLMAKVGQPLNTQMWDFTDDPSVHEELCRVYREYNAQIHDDMIKLFAGTVPMLERLKEAGYPLAVVTSKRHEVAMRGIDRFDLGQYFDFLVGSDDWPEHKPHPGPVAHGCDRLGFDARTCLYVGDSPFDMQAGNGAGCATAAALWGMFPQAVLEAEHPTFVCADGTEIPGLLEAAAAIA</sequence>
<keyword evidence="2" id="KW-0418">Kinase</keyword>
<evidence type="ECO:0000256" key="2">
    <source>
        <dbReference type="ARBA" id="ARBA00023137"/>
    </source>
</evidence>
<evidence type="ECO:0000313" key="8">
    <source>
        <dbReference type="Proteomes" id="UP000253817"/>
    </source>
</evidence>
<protein>
    <recommendedName>
        <fullName evidence="4">Tyrosine-protein kinase PtkA</fullName>
    </recommendedName>
    <alternativeName>
        <fullName evidence="5">Protein tyrosine kinase A</fullName>
    </alternativeName>
</protein>
<dbReference type="PRINTS" id="PR00413">
    <property type="entry name" value="HADHALOGNASE"/>
</dbReference>
<keyword evidence="8" id="KW-1185">Reference proteome</keyword>
<evidence type="ECO:0000313" key="9">
    <source>
        <dbReference type="Proteomes" id="UP000270112"/>
    </source>
</evidence>
<dbReference type="NCBIfam" id="TIGR01549">
    <property type="entry name" value="HAD-SF-IA-v1"/>
    <property type="match status" value="1"/>
</dbReference>
<dbReference type="Proteomes" id="UP000270112">
    <property type="component" value="Unassembled WGS sequence"/>
</dbReference>
<proteinExistence type="inferred from homology"/>
<dbReference type="InterPro" id="IPR006439">
    <property type="entry name" value="HAD-SF_hydro_IA"/>
</dbReference>
<keyword evidence="7" id="KW-0378">Hydrolase</keyword>
<reference evidence="9" key="2">
    <citation type="submission" date="2018-05" db="EMBL/GenBank/DDBJ databases">
        <title>Genome Sequencing of selected type strains of the family Eggerthellaceae.</title>
        <authorList>
            <person name="Danylec N."/>
            <person name="Stoll D.A."/>
            <person name="Doetsch A."/>
            <person name="Huch M."/>
        </authorList>
    </citation>
    <scope>NUCLEOTIDE SEQUENCE [LARGE SCALE GENOMIC DNA]</scope>
    <source>
        <strain evidence="9">DSM 16107</strain>
    </source>
</reference>
<comment type="similarity">
    <text evidence="1">Belongs to the HAD-like hydrolase superfamily. CbbY/CbbZ/Gph/YieH family.</text>
</comment>
<dbReference type="InterPro" id="IPR023214">
    <property type="entry name" value="HAD_sf"/>
</dbReference>
<dbReference type="InterPro" id="IPR036412">
    <property type="entry name" value="HAD-like_sf"/>
</dbReference>
<keyword evidence="2" id="KW-0829">Tyrosine-protein kinase</keyword>
<dbReference type="InterPro" id="IPR041492">
    <property type="entry name" value="HAD_2"/>
</dbReference>
<dbReference type="Gene3D" id="3.40.50.1000">
    <property type="entry name" value="HAD superfamily/HAD-like"/>
    <property type="match status" value="1"/>
</dbReference>
<dbReference type="Proteomes" id="UP000253817">
    <property type="component" value="Unassembled WGS sequence"/>
</dbReference>
<dbReference type="InterPro" id="IPR023198">
    <property type="entry name" value="PGP-like_dom2"/>
</dbReference>
<dbReference type="Pfam" id="PF13419">
    <property type="entry name" value="HAD_2"/>
    <property type="match status" value="1"/>
</dbReference>
<dbReference type="SFLD" id="SFLDS00003">
    <property type="entry name" value="Haloacid_Dehalogenase"/>
    <property type="match status" value="1"/>
</dbReference>
<dbReference type="NCBIfam" id="TIGR01509">
    <property type="entry name" value="HAD-SF-IA-v3"/>
    <property type="match status" value="1"/>
</dbReference>
<dbReference type="GO" id="GO:0006281">
    <property type="term" value="P:DNA repair"/>
    <property type="evidence" value="ECO:0007669"/>
    <property type="project" value="TreeGrafter"/>
</dbReference>
<dbReference type="SFLD" id="SFLDG01135">
    <property type="entry name" value="C1.5.6:_HAD__Beta-PGM__Phospha"/>
    <property type="match status" value="1"/>
</dbReference>
<accession>A0A3N0J1Q7</accession>
<comment type="caution">
    <text evidence="7">The sequence shown here is derived from an EMBL/GenBank/DDBJ whole genome shotgun (WGS) entry which is preliminary data.</text>
</comment>
<dbReference type="EMBL" id="QICC01000003">
    <property type="protein sequence ID" value="RNM43178.1"/>
    <property type="molecule type" value="Genomic_DNA"/>
</dbReference>
<dbReference type="OrthoDB" id="9797743at2"/>
<evidence type="ECO:0000313" key="6">
    <source>
        <dbReference type="EMBL" id="RDB69157.1"/>
    </source>
</evidence>
<reference evidence="6 8" key="1">
    <citation type="journal article" date="2018" name="Elife">
        <title>Discovery and characterization of a prevalent human gut bacterial enzyme sufficient for the inactivation of a family of plant toxins.</title>
        <authorList>
            <person name="Koppel N."/>
            <person name="Bisanz J.E."/>
            <person name="Pandelia M.E."/>
            <person name="Turnbaugh P.J."/>
            <person name="Balskus E.P."/>
        </authorList>
    </citation>
    <scope>NUCLEOTIDE SEQUENCE [LARGE SCALE GENOMIC DNA]</scope>
    <source>
        <strain evidence="6 8">DSM 16107</strain>
    </source>
</reference>
<evidence type="ECO:0000256" key="4">
    <source>
        <dbReference type="ARBA" id="ARBA00069527"/>
    </source>
</evidence>
<keyword evidence="2" id="KW-0808">Transferase</keyword>
<evidence type="ECO:0000313" key="7">
    <source>
        <dbReference type="EMBL" id="RNM43178.1"/>
    </source>
</evidence>
<dbReference type="GO" id="GO:0005829">
    <property type="term" value="C:cytosol"/>
    <property type="evidence" value="ECO:0007669"/>
    <property type="project" value="TreeGrafter"/>
</dbReference>
<dbReference type="PANTHER" id="PTHR43434:SF1">
    <property type="entry name" value="PHOSPHOGLYCOLATE PHOSPHATASE"/>
    <property type="match status" value="1"/>
</dbReference>
<dbReference type="FunFam" id="3.40.50.1000:FF:000022">
    <property type="entry name" value="Phosphoglycolate phosphatase"/>
    <property type="match status" value="1"/>
</dbReference>
<dbReference type="Gene3D" id="1.10.150.240">
    <property type="entry name" value="Putative phosphatase, domain 2"/>
    <property type="match status" value="1"/>
</dbReference>
<dbReference type="AlphaFoldDB" id="A0A3N0J1Q7"/>
<evidence type="ECO:0000256" key="1">
    <source>
        <dbReference type="ARBA" id="ARBA00006171"/>
    </source>
</evidence>
<evidence type="ECO:0000256" key="5">
    <source>
        <dbReference type="ARBA" id="ARBA00080335"/>
    </source>
</evidence>
<dbReference type="GO" id="GO:0004713">
    <property type="term" value="F:protein tyrosine kinase activity"/>
    <property type="evidence" value="ECO:0007669"/>
    <property type="project" value="UniProtKB-KW"/>
</dbReference>
<dbReference type="PANTHER" id="PTHR43434">
    <property type="entry name" value="PHOSPHOGLYCOLATE PHOSPHATASE"/>
    <property type="match status" value="1"/>
</dbReference>
<dbReference type="EMBL" id="PPTT01000011">
    <property type="protein sequence ID" value="RDB69157.1"/>
    <property type="molecule type" value="Genomic_DNA"/>
</dbReference>
<organism evidence="7 9">
    <name type="scientific">Eggerthella sinensis</name>
    <dbReference type="NCBI Taxonomy" id="242230"/>
    <lineage>
        <taxon>Bacteria</taxon>
        <taxon>Bacillati</taxon>
        <taxon>Actinomycetota</taxon>
        <taxon>Coriobacteriia</taxon>
        <taxon>Eggerthellales</taxon>
        <taxon>Eggerthellaceae</taxon>
        <taxon>Eggerthella</taxon>
    </lineage>
</organism>